<sequence length="259" mass="30180">MEIDNFSARTLSELPTHPAAYRRDVYRHTCLDLKSFCHADLVKHRRAELLEQYLDWLVIKDRATLDNAPRLEVRKHFNRWVSEQNVPKFLAKAKHVPHPAAPLPFQEANNGTALFLSQLPPMVFAIIDRTWTPNGTEDNFDVCKAVKEENEEEEDDDEQEDNEEDEYERDLPRIDGSDRRYIGWMYCNALYVGGLYEQLLQEGLDDDDSYRYPPAIHPRGSRWMPSITATRSDSVKGDWEVIKKQDRNSIKIVVLVVPH</sequence>
<evidence type="ECO:0000313" key="2">
    <source>
        <dbReference type="EMBL" id="KZL86130.1"/>
    </source>
</evidence>
<dbReference type="EMBL" id="LFIW01000520">
    <property type="protein sequence ID" value="KZL86130.1"/>
    <property type="molecule type" value="Genomic_DNA"/>
</dbReference>
<evidence type="ECO:0000256" key="1">
    <source>
        <dbReference type="SAM" id="MobiDB-lite"/>
    </source>
</evidence>
<dbReference type="AlphaFoldDB" id="A0A162NN91"/>
<name>A0A162NN91_COLIC</name>
<dbReference type="Proteomes" id="UP000076584">
    <property type="component" value="Unassembled WGS sequence"/>
</dbReference>
<organism evidence="2 3">
    <name type="scientific">Colletotrichum incanum</name>
    <name type="common">Soybean anthracnose fungus</name>
    <dbReference type="NCBI Taxonomy" id="1573173"/>
    <lineage>
        <taxon>Eukaryota</taxon>
        <taxon>Fungi</taxon>
        <taxon>Dikarya</taxon>
        <taxon>Ascomycota</taxon>
        <taxon>Pezizomycotina</taxon>
        <taxon>Sordariomycetes</taxon>
        <taxon>Hypocreomycetidae</taxon>
        <taxon>Glomerellales</taxon>
        <taxon>Glomerellaceae</taxon>
        <taxon>Colletotrichum</taxon>
        <taxon>Colletotrichum spaethianum species complex</taxon>
    </lineage>
</organism>
<keyword evidence="3" id="KW-1185">Reference proteome</keyword>
<accession>A0A162NN91</accession>
<feature type="region of interest" description="Disordered" evidence="1">
    <location>
        <begin position="148"/>
        <end position="172"/>
    </location>
</feature>
<evidence type="ECO:0000313" key="3">
    <source>
        <dbReference type="Proteomes" id="UP000076584"/>
    </source>
</evidence>
<reference evidence="2 3" key="1">
    <citation type="submission" date="2015-06" db="EMBL/GenBank/DDBJ databases">
        <title>Survival trade-offs in plant roots during colonization by closely related pathogenic and mutualistic fungi.</title>
        <authorList>
            <person name="Hacquard S."/>
            <person name="Kracher B."/>
            <person name="Hiruma K."/>
            <person name="Weinman A."/>
            <person name="Muench P."/>
            <person name="Garrido Oter R."/>
            <person name="Ver Loren van Themaat E."/>
            <person name="Dallerey J.-F."/>
            <person name="Damm U."/>
            <person name="Henrissat B."/>
            <person name="Lespinet O."/>
            <person name="Thon M."/>
            <person name="Kemen E."/>
            <person name="McHardy A.C."/>
            <person name="Schulze-Lefert P."/>
            <person name="O'Connell R.J."/>
        </authorList>
    </citation>
    <scope>NUCLEOTIDE SEQUENCE [LARGE SCALE GENOMIC DNA]</scope>
    <source>
        <strain evidence="2 3">MAFF 238704</strain>
    </source>
</reference>
<feature type="compositionally biased region" description="Acidic residues" evidence="1">
    <location>
        <begin position="149"/>
        <end position="168"/>
    </location>
</feature>
<comment type="caution">
    <text evidence="2">The sequence shown here is derived from an EMBL/GenBank/DDBJ whole genome shotgun (WGS) entry which is preliminary data.</text>
</comment>
<dbReference type="STRING" id="1573173.A0A162NN91"/>
<proteinExistence type="predicted"/>
<gene>
    <name evidence="2" type="ORF">CI238_09129</name>
</gene>
<protein>
    <submittedName>
        <fullName evidence="2">Uncharacterized protein</fullName>
    </submittedName>
</protein>